<feature type="transmembrane region" description="Helical" evidence="1">
    <location>
        <begin position="6"/>
        <end position="24"/>
    </location>
</feature>
<gene>
    <name evidence="2" type="ORF">C4K46_10230</name>
</gene>
<accession>A0ABS5B659</accession>
<keyword evidence="1" id="KW-0812">Transmembrane</keyword>
<dbReference type="RefSeq" id="WP_209629147.1">
    <property type="nucleotide sequence ID" value="NZ_PRDG01000007.1"/>
</dbReference>
<sequence>MKSKKIWLLLIPVVILVIVGGFMLKQKMEEEKRNREYEVSLVKALKNSYAGIEEIRISDPYYTDKPGSWSCDVEMKFKDNTIISYGINHSLDDKVNHDGVVKGNTNAEINKQWEILHSREGKTIEKVIVYYSDNEKGEQ</sequence>
<name>A0ABS5B659_9STRE</name>
<dbReference type="EMBL" id="PRDG01000007">
    <property type="protein sequence ID" value="MBP2624295.1"/>
    <property type="molecule type" value="Genomic_DNA"/>
</dbReference>
<evidence type="ECO:0000313" key="3">
    <source>
        <dbReference type="Proteomes" id="UP001519296"/>
    </source>
</evidence>
<keyword evidence="1" id="KW-1133">Transmembrane helix</keyword>
<evidence type="ECO:0000256" key="1">
    <source>
        <dbReference type="SAM" id="Phobius"/>
    </source>
</evidence>
<protein>
    <recommendedName>
        <fullName evidence="4">DUF1433 domain-containing protein</fullName>
    </recommendedName>
</protein>
<proteinExistence type="predicted"/>
<keyword evidence="3" id="KW-1185">Reference proteome</keyword>
<evidence type="ECO:0008006" key="4">
    <source>
        <dbReference type="Google" id="ProtNLM"/>
    </source>
</evidence>
<evidence type="ECO:0000313" key="2">
    <source>
        <dbReference type="EMBL" id="MBP2624295.1"/>
    </source>
</evidence>
<reference evidence="2 3" key="1">
    <citation type="submission" date="2018-02" db="EMBL/GenBank/DDBJ databases">
        <title>Draft genome sequence of Streptococcus oricebi CCUG 70868T type strain.</title>
        <authorList>
            <person name="Mendez V."/>
            <person name="Salva-Serra F."/>
            <person name="Jaen-Luchoro D."/>
            <person name="Gonzales-Siles L."/>
            <person name="Karlsson R."/>
            <person name="Engstrom-Jakobsson H."/>
            <person name="Busquets A."/>
            <person name="Gomila M."/>
            <person name="Pineiro-Iglesias B."/>
            <person name="Bennasar-Figueras A."/>
            <person name="Seeger M."/>
            <person name="Moore E."/>
        </authorList>
    </citation>
    <scope>NUCLEOTIDE SEQUENCE [LARGE SCALE GENOMIC DNA]</scope>
    <source>
        <strain evidence="2 3">CCUG 70868</strain>
    </source>
</reference>
<keyword evidence="1" id="KW-0472">Membrane</keyword>
<dbReference type="Proteomes" id="UP001519296">
    <property type="component" value="Unassembled WGS sequence"/>
</dbReference>
<comment type="caution">
    <text evidence="2">The sequence shown here is derived from an EMBL/GenBank/DDBJ whole genome shotgun (WGS) entry which is preliminary data.</text>
</comment>
<organism evidence="2 3">
    <name type="scientific">Streptococcus oricebi</name>
    <dbReference type="NCBI Taxonomy" id="1547447"/>
    <lineage>
        <taxon>Bacteria</taxon>
        <taxon>Bacillati</taxon>
        <taxon>Bacillota</taxon>
        <taxon>Bacilli</taxon>
        <taxon>Lactobacillales</taxon>
        <taxon>Streptococcaceae</taxon>
        <taxon>Streptococcus</taxon>
    </lineage>
</organism>